<evidence type="ECO:0000256" key="13">
    <source>
        <dbReference type="RuleBase" id="RU363047"/>
    </source>
</evidence>
<evidence type="ECO:0000256" key="11">
    <source>
        <dbReference type="ARBA" id="ARBA00023224"/>
    </source>
</evidence>
<dbReference type="OMA" id="CGQRRIN"/>
<keyword evidence="9 13" id="KW-0472">Membrane</keyword>
<keyword evidence="5 12" id="KW-0812">Transmembrane</keyword>
<feature type="transmembrane region" description="Helical" evidence="13">
    <location>
        <begin position="156"/>
        <end position="174"/>
    </location>
</feature>
<feature type="transmembrane region" description="Helical" evidence="13">
    <location>
        <begin position="217"/>
        <end position="240"/>
    </location>
</feature>
<protein>
    <recommendedName>
        <fullName evidence="13">Olfactory receptor</fullName>
    </recommendedName>
</protein>
<dbReference type="PROSITE" id="PS50262">
    <property type="entry name" value="G_PROTEIN_RECEP_F1_2"/>
    <property type="match status" value="1"/>
</dbReference>
<evidence type="ECO:0000256" key="2">
    <source>
        <dbReference type="ARBA" id="ARBA00004651"/>
    </source>
</evidence>
<dbReference type="InterPro" id="IPR000276">
    <property type="entry name" value="GPCR_Rhodpsn"/>
</dbReference>
<comment type="similarity">
    <text evidence="12">Belongs to the G-protein coupled receptor 1 family.</text>
</comment>
<reference evidence="15" key="3">
    <citation type="submission" date="2025-09" db="UniProtKB">
        <authorList>
            <consortium name="Ensembl"/>
        </authorList>
    </citation>
    <scope>IDENTIFICATION</scope>
</reference>
<dbReference type="GO" id="GO:0004984">
    <property type="term" value="F:olfactory receptor activity"/>
    <property type="evidence" value="ECO:0007669"/>
    <property type="project" value="InterPro"/>
</dbReference>
<dbReference type="AlphaFoldDB" id="A0A673TQD6"/>
<dbReference type="FunFam" id="1.20.1070.10:FF:000005">
    <property type="entry name" value="Olfactory receptor"/>
    <property type="match status" value="1"/>
</dbReference>
<reference evidence="15 16" key="1">
    <citation type="submission" date="2019-05" db="EMBL/GenBank/DDBJ databases">
        <title>A Chromosome-scale Meerkat (S. suricatta) Genome Assembly.</title>
        <authorList>
            <person name="Dudchenko O."/>
            <person name="Lieberman Aiden E."/>
            <person name="Tung J."/>
            <person name="Barreiro L.B."/>
            <person name="Clutton-Brock T.H."/>
        </authorList>
    </citation>
    <scope>NUCLEOTIDE SEQUENCE [LARGE SCALE GENOMIC DNA]</scope>
</reference>
<evidence type="ECO:0000256" key="6">
    <source>
        <dbReference type="ARBA" id="ARBA00022725"/>
    </source>
</evidence>
<evidence type="ECO:0000256" key="3">
    <source>
        <dbReference type="ARBA" id="ARBA00022475"/>
    </source>
</evidence>
<organism evidence="15 16">
    <name type="scientific">Suricata suricatta</name>
    <name type="common">Meerkat</name>
    <dbReference type="NCBI Taxonomy" id="37032"/>
    <lineage>
        <taxon>Eukaryota</taxon>
        <taxon>Metazoa</taxon>
        <taxon>Chordata</taxon>
        <taxon>Craniata</taxon>
        <taxon>Vertebrata</taxon>
        <taxon>Euteleostomi</taxon>
        <taxon>Mammalia</taxon>
        <taxon>Eutheria</taxon>
        <taxon>Laurasiatheria</taxon>
        <taxon>Carnivora</taxon>
        <taxon>Feliformia</taxon>
        <taxon>Herpestidae</taxon>
        <taxon>Suricata</taxon>
    </lineage>
</organism>
<dbReference type="Proteomes" id="UP000472268">
    <property type="component" value="Chromosome 6"/>
</dbReference>
<reference evidence="15" key="2">
    <citation type="submission" date="2025-08" db="UniProtKB">
        <authorList>
            <consortium name="Ensembl"/>
        </authorList>
    </citation>
    <scope>IDENTIFICATION</scope>
</reference>
<feature type="transmembrane region" description="Helical" evidence="13">
    <location>
        <begin position="252"/>
        <end position="273"/>
    </location>
</feature>
<feature type="transmembrane region" description="Helical" evidence="13">
    <location>
        <begin position="285"/>
        <end position="304"/>
    </location>
</feature>
<dbReference type="Pfam" id="PF13853">
    <property type="entry name" value="7tm_4"/>
    <property type="match status" value="1"/>
</dbReference>
<keyword evidence="10 12" id="KW-0675">Receptor</keyword>
<dbReference type="GO" id="GO:0005886">
    <property type="term" value="C:plasma membrane"/>
    <property type="evidence" value="ECO:0007669"/>
    <property type="project" value="UniProtKB-SubCell"/>
</dbReference>
<dbReference type="InterPro" id="IPR017452">
    <property type="entry name" value="GPCR_Rhodpsn_7TM"/>
</dbReference>
<dbReference type="PANTHER" id="PTHR26453">
    <property type="entry name" value="OLFACTORY RECEPTOR"/>
    <property type="match status" value="1"/>
</dbReference>
<feature type="transmembrane region" description="Helical" evidence="13">
    <location>
        <begin position="41"/>
        <end position="64"/>
    </location>
</feature>
<evidence type="ECO:0000256" key="8">
    <source>
        <dbReference type="ARBA" id="ARBA00023040"/>
    </source>
</evidence>
<name>A0A673TQD6_SURSU</name>
<keyword evidence="4 13" id="KW-0716">Sensory transduction</keyword>
<sequence length="325" mass="36627">MSNTTHVNLLKQVIKPSVMERNESSGDFILLGFSDRPKLEMVLFFTNMVFYLLAVMGNSSIIFLSLVDPRLHRPMYFFLCNLSLLDLCYTSSSIPQMLVNLWGPEKTITYMDCVIQLFAFLSVGGIECILLSVMAYDRFVAVCKPLHYMAIMHPQLCLRLAACAWLPGIANSILMSPVTMSLERCGHRRINHFVCEMPAVIHISCVDTSRLSLAMGAIPFALMAPMLVLISYTFIAKAVLKLPSADGKYKALSTCSSHLVVVIMYFGPAIYMYLQPPANSTQAKFMSFFYCVITPLLNPLIYTLRNKDVKRAWKRILQPQSEVKS</sequence>
<dbReference type="PRINTS" id="PR00245">
    <property type="entry name" value="OLFACTORYR"/>
</dbReference>
<keyword evidence="7 13" id="KW-1133">Transmembrane helix</keyword>
<dbReference type="PRINTS" id="PR00237">
    <property type="entry name" value="GPCRRHODOPSN"/>
</dbReference>
<keyword evidence="11 12" id="KW-0807">Transducer</keyword>
<feature type="transmembrane region" description="Helical" evidence="13">
    <location>
        <begin position="114"/>
        <end position="136"/>
    </location>
</feature>
<evidence type="ECO:0000256" key="1">
    <source>
        <dbReference type="ARBA" id="ARBA00003929"/>
    </source>
</evidence>
<evidence type="ECO:0000256" key="7">
    <source>
        <dbReference type="ARBA" id="ARBA00022989"/>
    </source>
</evidence>
<evidence type="ECO:0000256" key="10">
    <source>
        <dbReference type="ARBA" id="ARBA00023170"/>
    </source>
</evidence>
<evidence type="ECO:0000259" key="14">
    <source>
        <dbReference type="PROSITE" id="PS50262"/>
    </source>
</evidence>
<evidence type="ECO:0000313" key="16">
    <source>
        <dbReference type="Proteomes" id="UP000472268"/>
    </source>
</evidence>
<evidence type="ECO:0000256" key="5">
    <source>
        <dbReference type="ARBA" id="ARBA00022692"/>
    </source>
</evidence>
<keyword evidence="16" id="KW-1185">Reference proteome</keyword>
<keyword evidence="6 13" id="KW-0552">Olfaction</keyword>
<evidence type="ECO:0000256" key="12">
    <source>
        <dbReference type="RuleBase" id="RU000688"/>
    </source>
</evidence>
<feature type="domain" description="G-protein coupled receptors family 1 profile" evidence="14">
    <location>
        <begin position="57"/>
        <end position="302"/>
    </location>
</feature>
<dbReference type="CDD" id="cd15947">
    <property type="entry name" value="7tmA_OR2B-like"/>
    <property type="match status" value="1"/>
</dbReference>
<dbReference type="GO" id="GO:0004930">
    <property type="term" value="F:G protein-coupled receptor activity"/>
    <property type="evidence" value="ECO:0007669"/>
    <property type="project" value="UniProtKB-KW"/>
</dbReference>
<comment type="function">
    <text evidence="1">Putative odorant or sperm cell receptor.</text>
</comment>
<evidence type="ECO:0000313" key="15">
    <source>
        <dbReference type="Ensembl" id="ENSSSUP00005014058.1"/>
    </source>
</evidence>
<comment type="subcellular location">
    <subcellularLocation>
        <location evidence="2 13">Cell membrane</location>
        <topology evidence="2 13">Multi-pass membrane protein</topology>
    </subcellularLocation>
</comment>
<evidence type="ECO:0000256" key="4">
    <source>
        <dbReference type="ARBA" id="ARBA00022606"/>
    </source>
</evidence>
<feature type="transmembrane region" description="Helical" evidence="13">
    <location>
        <begin position="76"/>
        <end position="94"/>
    </location>
</feature>
<keyword evidence="3 13" id="KW-1003">Cell membrane</keyword>
<accession>A0A673TQD6</accession>
<dbReference type="InterPro" id="IPR000725">
    <property type="entry name" value="Olfact_rcpt"/>
</dbReference>
<keyword evidence="8 12" id="KW-0297">G-protein coupled receptor</keyword>
<proteinExistence type="inferred from homology"/>
<dbReference type="PROSITE" id="PS00237">
    <property type="entry name" value="G_PROTEIN_RECEP_F1_1"/>
    <property type="match status" value="1"/>
</dbReference>
<evidence type="ECO:0000256" key="9">
    <source>
        <dbReference type="ARBA" id="ARBA00023136"/>
    </source>
</evidence>
<dbReference type="SUPFAM" id="SSF81321">
    <property type="entry name" value="Family A G protein-coupled receptor-like"/>
    <property type="match status" value="1"/>
</dbReference>
<dbReference type="Gene3D" id="1.20.1070.10">
    <property type="entry name" value="Rhodopsin 7-helix transmembrane proteins"/>
    <property type="match status" value="1"/>
</dbReference>
<dbReference type="Ensembl" id="ENSSSUT00005016050.1">
    <property type="protein sequence ID" value="ENSSSUP00005014058.1"/>
    <property type="gene ID" value="ENSSSUG00005009032.1"/>
</dbReference>